<comment type="similarity">
    <text evidence="2">Belongs to the thioredoxin family. DsbA subfamily.</text>
</comment>
<name>A0AAE3WDD2_9RHOB</name>
<reference evidence="9" key="2">
    <citation type="submission" date="2023-02" db="EMBL/GenBank/DDBJ databases">
        <title>'Rhodoalgimonas zhirmunskyi' gen. nov., isolated from a red alga.</title>
        <authorList>
            <person name="Nedashkovskaya O.I."/>
            <person name="Otstavnykh N.Y."/>
            <person name="Bystritskaya E.P."/>
            <person name="Balabanova L.A."/>
            <person name="Isaeva M.P."/>
        </authorList>
    </citation>
    <scope>NUCLEOTIDE SEQUENCE</scope>
    <source>
        <strain evidence="9">KCTC 52189</strain>
    </source>
</reference>
<proteinExistence type="inferred from homology"/>
<evidence type="ECO:0000256" key="2">
    <source>
        <dbReference type="ARBA" id="ARBA00005791"/>
    </source>
</evidence>
<sequence>MIQIRTVVFAAVAALAWALPATSESHSEAATDENAVIEMTLGAEDAPVTLIEYASFTCSHCANFHADQFKKLKADYVDTGKVRFILRDVYFDRVGLWAGMLARCEPDRYFGVAGLIFEKQGEWLNSRDPVTLADNLRKLGKVAGLEEDRINACMEDADKAKALVDWFQANMEVHKIEGTPALVIDDTVYGNQSYEDLKVIIDDKLGAP</sequence>
<comment type="caution">
    <text evidence="9">The sequence shown here is derived from an EMBL/GenBank/DDBJ whole genome shotgun (WGS) entry which is preliminary data.</text>
</comment>
<gene>
    <name evidence="9" type="ORF">NO357_06505</name>
</gene>
<dbReference type="PANTHER" id="PTHR13887:SF14">
    <property type="entry name" value="DISULFIDE BOND FORMATION PROTEIN D"/>
    <property type="match status" value="1"/>
</dbReference>
<keyword evidence="4" id="KW-0560">Oxidoreductase</keyword>
<dbReference type="InterPro" id="IPR012336">
    <property type="entry name" value="Thioredoxin-like_fold"/>
</dbReference>
<dbReference type="Proteomes" id="UP001226762">
    <property type="component" value="Unassembled WGS sequence"/>
</dbReference>
<keyword evidence="5" id="KW-1015">Disulfide bond</keyword>
<dbReference type="Gene3D" id="3.40.30.10">
    <property type="entry name" value="Glutaredoxin"/>
    <property type="match status" value="1"/>
</dbReference>
<accession>A0AAE3WDD2</accession>
<feature type="chain" id="PRO_5042159447" evidence="7">
    <location>
        <begin position="24"/>
        <end position="208"/>
    </location>
</feature>
<organism evidence="9 10">
    <name type="scientific">Marimonas arenosa</name>
    <dbReference type="NCBI Taxonomy" id="1795305"/>
    <lineage>
        <taxon>Bacteria</taxon>
        <taxon>Pseudomonadati</taxon>
        <taxon>Pseudomonadota</taxon>
        <taxon>Alphaproteobacteria</taxon>
        <taxon>Rhodobacterales</taxon>
        <taxon>Paracoccaceae</taxon>
        <taxon>Marimonas</taxon>
    </lineage>
</organism>
<evidence type="ECO:0000256" key="4">
    <source>
        <dbReference type="ARBA" id="ARBA00023002"/>
    </source>
</evidence>
<dbReference type="AlphaFoldDB" id="A0AAE3WDD2"/>
<dbReference type="PANTHER" id="PTHR13887">
    <property type="entry name" value="GLUTATHIONE S-TRANSFERASE KAPPA"/>
    <property type="match status" value="1"/>
</dbReference>
<dbReference type="InterPro" id="IPR036249">
    <property type="entry name" value="Thioredoxin-like_sf"/>
</dbReference>
<keyword evidence="10" id="KW-1185">Reference proteome</keyword>
<evidence type="ECO:0000256" key="5">
    <source>
        <dbReference type="ARBA" id="ARBA00023157"/>
    </source>
</evidence>
<dbReference type="Pfam" id="PF13462">
    <property type="entry name" value="Thioredoxin_4"/>
    <property type="match status" value="1"/>
</dbReference>
<dbReference type="InterPro" id="IPR013766">
    <property type="entry name" value="Thioredoxin_domain"/>
</dbReference>
<feature type="signal peptide" evidence="7">
    <location>
        <begin position="1"/>
        <end position="23"/>
    </location>
</feature>
<dbReference type="PROSITE" id="PS51352">
    <property type="entry name" value="THIOREDOXIN_2"/>
    <property type="match status" value="1"/>
</dbReference>
<protein>
    <submittedName>
        <fullName evidence="9">DsbA family protein</fullName>
    </submittedName>
</protein>
<evidence type="ECO:0000256" key="1">
    <source>
        <dbReference type="ARBA" id="ARBA00003565"/>
    </source>
</evidence>
<reference evidence="9" key="1">
    <citation type="submission" date="2022-07" db="EMBL/GenBank/DDBJ databases">
        <authorList>
            <person name="Otstavnykh N."/>
            <person name="Isaeva M."/>
            <person name="Bystritskaya E."/>
        </authorList>
    </citation>
    <scope>NUCLEOTIDE SEQUENCE</scope>
    <source>
        <strain evidence="9">KCTC 52189</strain>
    </source>
</reference>
<dbReference type="RefSeq" id="WP_306734822.1">
    <property type="nucleotide sequence ID" value="NZ_JANHAX010000002.1"/>
</dbReference>
<dbReference type="GO" id="GO:0016491">
    <property type="term" value="F:oxidoreductase activity"/>
    <property type="evidence" value="ECO:0007669"/>
    <property type="project" value="UniProtKB-KW"/>
</dbReference>
<comment type="function">
    <text evidence="1">May be required for disulfide bond formation in some proteins.</text>
</comment>
<evidence type="ECO:0000256" key="3">
    <source>
        <dbReference type="ARBA" id="ARBA00022729"/>
    </source>
</evidence>
<evidence type="ECO:0000313" key="10">
    <source>
        <dbReference type="Proteomes" id="UP001226762"/>
    </source>
</evidence>
<evidence type="ECO:0000256" key="7">
    <source>
        <dbReference type="SAM" id="SignalP"/>
    </source>
</evidence>
<feature type="domain" description="Thioredoxin" evidence="8">
    <location>
        <begin position="8"/>
        <end position="206"/>
    </location>
</feature>
<keyword evidence="6" id="KW-0676">Redox-active center</keyword>
<dbReference type="SUPFAM" id="SSF52833">
    <property type="entry name" value="Thioredoxin-like"/>
    <property type="match status" value="1"/>
</dbReference>
<evidence type="ECO:0000256" key="6">
    <source>
        <dbReference type="ARBA" id="ARBA00023284"/>
    </source>
</evidence>
<keyword evidence="3 7" id="KW-0732">Signal</keyword>
<dbReference type="EMBL" id="JANHAX010000002">
    <property type="protein sequence ID" value="MDQ2089548.1"/>
    <property type="molecule type" value="Genomic_DNA"/>
</dbReference>
<evidence type="ECO:0000259" key="8">
    <source>
        <dbReference type="PROSITE" id="PS51352"/>
    </source>
</evidence>
<evidence type="ECO:0000313" key="9">
    <source>
        <dbReference type="EMBL" id="MDQ2089548.1"/>
    </source>
</evidence>